<dbReference type="EMBL" id="CP023700">
    <property type="protein sequence ID" value="QEU84933.1"/>
    <property type="molecule type" value="Genomic_DNA"/>
</dbReference>
<protein>
    <submittedName>
        <fullName evidence="2">Uncharacterized protein</fullName>
    </submittedName>
</protein>
<reference evidence="2 3" key="1">
    <citation type="submission" date="2017-09" db="EMBL/GenBank/DDBJ databases">
        <authorList>
            <person name="Lee N."/>
            <person name="Cho B.-K."/>
        </authorList>
    </citation>
    <scope>NUCLEOTIDE SEQUENCE [LARGE SCALE GENOMIC DNA]</scope>
    <source>
        <strain evidence="2 3">ATCC 39115</strain>
    </source>
</reference>
<evidence type="ECO:0000256" key="1">
    <source>
        <dbReference type="SAM" id="MobiDB-lite"/>
    </source>
</evidence>
<sequence>MSNDTSRTGTDGVDRDARAAAFDDEPDHGLRDPSVRAARDGRLRTWPPRRAGDVLAPLAGRVRVERLSREAALWGREVDGER</sequence>
<dbReference type="Proteomes" id="UP000327143">
    <property type="component" value="Chromosome"/>
</dbReference>
<feature type="region of interest" description="Disordered" evidence="1">
    <location>
        <begin position="1"/>
        <end position="49"/>
    </location>
</feature>
<accession>A0ABX6AB28</accession>
<organism evidence="2 3">
    <name type="scientific">Streptomyces viridosporus T7A</name>
    <dbReference type="NCBI Taxonomy" id="665577"/>
    <lineage>
        <taxon>Bacteria</taxon>
        <taxon>Bacillati</taxon>
        <taxon>Actinomycetota</taxon>
        <taxon>Actinomycetes</taxon>
        <taxon>Kitasatosporales</taxon>
        <taxon>Streptomycetaceae</taxon>
        <taxon>Streptomyces</taxon>
    </lineage>
</organism>
<keyword evidence="3" id="KW-1185">Reference proteome</keyword>
<evidence type="ECO:0000313" key="3">
    <source>
        <dbReference type="Proteomes" id="UP000327143"/>
    </source>
</evidence>
<gene>
    <name evidence="2" type="ORF">CP969_09620</name>
</gene>
<name>A0ABX6AB28_STRVD</name>
<dbReference type="RefSeq" id="WP_016826936.1">
    <property type="nucleotide sequence ID" value="NZ_CP023700.1"/>
</dbReference>
<proteinExistence type="predicted"/>
<evidence type="ECO:0000313" key="2">
    <source>
        <dbReference type="EMBL" id="QEU84933.1"/>
    </source>
</evidence>
<feature type="compositionally biased region" description="Basic and acidic residues" evidence="1">
    <location>
        <begin position="27"/>
        <end position="43"/>
    </location>
</feature>